<gene>
    <name evidence="3" type="ORF">hbim_02833</name>
    <name evidence="2" type="ORF">MMAGJ_17160</name>
</gene>
<dbReference type="EMBL" id="AP022567">
    <property type="protein sequence ID" value="BBX32434.1"/>
    <property type="molecule type" value="Genomic_DNA"/>
</dbReference>
<dbReference type="Gene3D" id="3.30.450.180">
    <property type="match status" value="1"/>
</dbReference>
<name>A0AAI8TUQ0_MYCME</name>
<feature type="domain" description="MmyB-like transcription regulator ligand binding" evidence="1">
    <location>
        <begin position="63"/>
        <end position="224"/>
    </location>
</feature>
<dbReference type="Proteomes" id="UP001241092">
    <property type="component" value="Chromosome"/>
</dbReference>
<evidence type="ECO:0000313" key="5">
    <source>
        <dbReference type="Proteomes" id="UP001241092"/>
    </source>
</evidence>
<keyword evidence="4" id="KW-1185">Reference proteome</keyword>
<evidence type="ECO:0000313" key="2">
    <source>
        <dbReference type="EMBL" id="BBX32434.1"/>
    </source>
</evidence>
<dbReference type="PANTHER" id="PTHR35010:SF2">
    <property type="entry name" value="BLL4672 PROTEIN"/>
    <property type="match status" value="1"/>
</dbReference>
<protein>
    <submittedName>
        <fullName evidence="2">DNA-binding protein</fullName>
    </submittedName>
</protein>
<dbReference type="AlphaFoldDB" id="A0AAI8TUQ0"/>
<evidence type="ECO:0000259" key="1">
    <source>
        <dbReference type="Pfam" id="PF17765"/>
    </source>
</evidence>
<dbReference type="EMBL" id="AP027452">
    <property type="protein sequence ID" value="BDY28897.1"/>
    <property type="molecule type" value="Genomic_DNA"/>
</dbReference>
<dbReference type="InterPro" id="IPR041413">
    <property type="entry name" value="MLTR_LBD"/>
</dbReference>
<organism evidence="3 5">
    <name type="scientific">Mycolicibacterium mageritense</name>
    <name type="common">Mycobacterium mageritense</name>
    <dbReference type="NCBI Taxonomy" id="53462"/>
    <lineage>
        <taxon>Bacteria</taxon>
        <taxon>Bacillati</taxon>
        <taxon>Actinomycetota</taxon>
        <taxon>Actinomycetes</taxon>
        <taxon>Mycobacteriales</taxon>
        <taxon>Mycobacteriaceae</taxon>
        <taxon>Mycolicibacterium</taxon>
    </lineage>
</organism>
<keyword evidence="2" id="KW-0238">DNA-binding</keyword>
<evidence type="ECO:0000313" key="4">
    <source>
        <dbReference type="Proteomes" id="UP000465622"/>
    </source>
</evidence>
<dbReference type="Pfam" id="PF13560">
    <property type="entry name" value="HTH_31"/>
    <property type="match status" value="1"/>
</dbReference>
<sequence length="232" mass="25715">MGLSTDYYVRLEQGRGGRPSESVLDAIAAALLLDATQREHLYRLAHPPHRRSAARRPRIAKPTRMFLDTLTVPALVLASDTQVLGWNSLACALFTDFDARPPRERNTAWLLFRDEEVAARHRNWESSARDTVGMLRMAAGKAPDDAGLAALVGELSMHSATFRHFWAKHHVYEKSCGLTLLRHPEVGDLDLTFVTWTTPASPNQMLVTYTPEPGSPSEEALRLLGSMSATNA</sequence>
<accession>A0AAI8TUQ0</accession>
<dbReference type="PANTHER" id="PTHR35010">
    <property type="entry name" value="BLL4672 PROTEIN-RELATED"/>
    <property type="match status" value="1"/>
</dbReference>
<dbReference type="GO" id="GO:0003677">
    <property type="term" value="F:DNA binding"/>
    <property type="evidence" value="ECO:0007669"/>
    <property type="project" value="UniProtKB-KW"/>
</dbReference>
<dbReference type="Pfam" id="PF17765">
    <property type="entry name" value="MLTR_LBD"/>
    <property type="match status" value="1"/>
</dbReference>
<reference evidence="2" key="2">
    <citation type="submission" date="2020-02" db="EMBL/GenBank/DDBJ databases">
        <authorList>
            <person name="Matsumoto Y."/>
            <person name="Motooka D."/>
            <person name="Nakamura S."/>
        </authorList>
    </citation>
    <scope>NUCLEOTIDE SEQUENCE</scope>
    <source>
        <strain evidence="2">JCM 12375</strain>
    </source>
</reference>
<reference evidence="3" key="3">
    <citation type="submission" date="2023-03" db="EMBL/GenBank/DDBJ databases">
        <title>Draft genome sequence of a Mycolicibacterium mageritense strain H4_3_1 isolated from a hybrid biological-inorganic system reactor.</title>
        <authorList>
            <person name="Feng X."/>
            <person name="Kazama D."/>
            <person name="Sato K."/>
            <person name="Kobayashi H."/>
        </authorList>
    </citation>
    <scope>NUCLEOTIDE SEQUENCE</scope>
    <source>
        <strain evidence="3">H4_3_1</strain>
    </source>
</reference>
<dbReference type="Proteomes" id="UP000465622">
    <property type="component" value="Chromosome"/>
</dbReference>
<proteinExistence type="predicted"/>
<reference evidence="2 4" key="1">
    <citation type="journal article" date="2019" name="Emerg. Microbes Infect.">
        <title>Comprehensive subspecies identification of 175 nontuberculous mycobacteria species based on 7547 genomic profiles.</title>
        <authorList>
            <person name="Matsumoto Y."/>
            <person name="Kinjo T."/>
            <person name="Motooka D."/>
            <person name="Nabeya D."/>
            <person name="Jung N."/>
            <person name="Uechi K."/>
            <person name="Horii T."/>
            <person name="Iida T."/>
            <person name="Fujita J."/>
            <person name="Nakamura S."/>
        </authorList>
    </citation>
    <scope>NUCLEOTIDE SEQUENCE [LARGE SCALE GENOMIC DNA]</scope>
    <source>
        <strain evidence="2 4">JCM 12375</strain>
    </source>
</reference>
<evidence type="ECO:0000313" key="3">
    <source>
        <dbReference type="EMBL" id="BDY28897.1"/>
    </source>
</evidence>